<dbReference type="SUPFAM" id="SSF57667">
    <property type="entry name" value="beta-beta-alpha zinc fingers"/>
    <property type="match status" value="1"/>
</dbReference>
<dbReference type="GO" id="GO:0000981">
    <property type="term" value="F:DNA-binding transcription factor activity, RNA polymerase II-specific"/>
    <property type="evidence" value="ECO:0007669"/>
    <property type="project" value="InterPro"/>
</dbReference>
<keyword evidence="2" id="KW-0479">Metal-binding</keyword>
<dbReference type="InterPro" id="IPR036236">
    <property type="entry name" value="Znf_C2H2_sf"/>
</dbReference>
<name>A0A9W9W2W7_9EURO</name>
<evidence type="ECO:0000256" key="5">
    <source>
        <dbReference type="ARBA" id="ARBA00022833"/>
    </source>
</evidence>
<reference evidence="10" key="1">
    <citation type="submission" date="2022-12" db="EMBL/GenBank/DDBJ databases">
        <authorList>
            <person name="Petersen C."/>
        </authorList>
    </citation>
    <scope>NUCLEOTIDE SEQUENCE</scope>
    <source>
        <strain evidence="10">IBT 29677</strain>
    </source>
</reference>
<evidence type="ECO:0000256" key="7">
    <source>
        <dbReference type="PROSITE-ProRule" id="PRU00042"/>
    </source>
</evidence>
<proteinExistence type="predicted"/>
<comment type="subcellular location">
    <subcellularLocation>
        <location evidence="1">Nucleus</location>
    </subcellularLocation>
</comment>
<comment type="caution">
    <text evidence="10">The sequence shown here is derived from an EMBL/GenBank/DDBJ whole genome shotgun (WGS) entry which is preliminary data.</text>
</comment>
<dbReference type="GO" id="GO:0006351">
    <property type="term" value="P:DNA-templated transcription"/>
    <property type="evidence" value="ECO:0007669"/>
    <property type="project" value="InterPro"/>
</dbReference>
<dbReference type="CDD" id="cd12148">
    <property type="entry name" value="fungal_TF_MHR"/>
    <property type="match status" value="1"/>
</dbReference>
<evidence type="ECO:0000259" key="9">
    <source>
        <dbReference type="PROSITE" id="PS50157"/>
    </source>
</evidence>
<dbReference type="InterPro" id="IPR007219">
    <property type="entry name" value="XnlR_reg_dom"/>
</dbReference>
<keyword evidence="4 7" id="KW-0863">Zinc-finger</keyword>
<dbReference type="EMBL" id="JAPZBU010000006">
    <property type="protein sequence ID" value="KAJ5397566.1"/>
    <property type="molecule type" value="Genomic_DNA"/>
</dbReference>
<sequence length="836" mass="93757">MPPRKRGRPNPVEETGKKLVGEDQSAYNHSPRHVEDQRAYRCPFCAKEFRRKEHLQRHERLHTKEKPFQCTVCSAGFARRDLLARHFRLVHEEGYPSQDEPEAGYTDMATGQNPSLSGATLEDLNSVSPSRFRTPHQETPNYVTADPSSEYTPIGNDFLSFSPSSSIQFSAPRRTSAMLPFVAPATAMDMSSAQQCNGFGDFDLFIDSINGSYGNGLSSFYVDQPLLPSPPAPLFPSAGLRHEPPHDLGSSHSGSDTILPPEPRLFDEFTSTLPTFESSHTTKGKKETWNITQQDWVAISTEAQEFASVIPHDFLLPSRHTMTRYINTYFAGFHRHLPFIHFPTFSAVRCPVELILAMATIGAISAFDKSNATMLFRVSLAISQERLYRRKRQRHGVIFHANTTLPNVQQTNTTQNTPVTNANNQLEATSKGRTSRFDVLPLAQALLILMAMATWENSEDIFDEAMGIQSILANYVRAEKLLDPQTLSGDSGWAIWIQEEGFRRTIATIFCFFIFHTIVYDVPPPILNSELNINLASREKDWEAKTENEWEQARSKHEAEPHFQSAFTSLFSSQREIVRDHSSSLGGYTLILALIQHIYFLRTVAKCRPEGEQGFSPADMTEVETALKNWQSGWNQDPESFLGPGSPLGPISFNATALLRMAYIRLNVDLGPWRALNTHIPHEIANSIYRSPPLVTNRRLTRAVLYSAHALSIPVKIGVNIVAHNQAFSWSLQHSLCALECAFIISKWLIAIKPHVSDGTIDEEEARLYAYIVDMVTEAEAGGEIVSSSTTDLCTRVVRTWARILSGTAHWNVVPMIGKILEVYADILESLSAYNQ</sequence>
<dbReference type="InterPro" id="IPR051059">
    <property type="entry name" value="VerF-like"/>
</dbReference>
<dbReference type="Pfam" id="PF00096">
    <property type="entry name" value="zf-C2H2"/>
    <property type="match status" value="2"/>
</dbReference>
<dbReference type="SMART" id="SM00355">
    <property type="entry name" value="ZnF_C2H2"/>
    <property type="match status" value="2"/>
</dbReference>
<evidence type="ECO:0000256" key="2">
    <source>
        <dbReference type="ARBA" id="ARBA00022723"/>
    </source>
</evidence>
<dbReference type="OrthoDB" id="654211at2759"/>
<dbReference type="PANTHER" id="PTHR40626">
    <property type="entry name" value="MIP31509P"/>
    <property type="match status" value="1"/>
</dbReference>
<reference evidence="10" key="2">
    <citation type="journal article" date="2023" name="IMA Fungus">
        <title>Comparative genomic study of the Penicillium genus elucidates a diverse pangenome and 15 lateral gene transfer events.</title>
        <authorList>
            <person name="Petersen C."/>
            <person name="Sorensen T."/>
            <person name="Nielsen M.R."/>
            <person name="Sondergaard T.E."/>
            <person name="Sorensen J.L."/>
            <person name="Fitzpatrick D.A."/>
            <person name="Frisvad J.C."/>
            <person name="Nielsen K.L."/>
        </authorList>
    </citation>
    <scope>NUCLEOTIDE SEQUENCE</scope>
    <source>
        <strain evidence="10">IBT 29677</strain>
    </source>
</reference>
<dbReference type="InterPro" id="IPR013087">
    <property type="entry name" value="Znf_C2H2_type"/>
</dbReference>
<dbReference type="PROSITE" id="PS00028">
    <property type="entry name" value="ZINC_FINGER_C2H2_1"/>
    <property type="match status" value="2"/>
</dbReference>
<dbReference type="FunFam" id="3.30.160.60:FF:000065">
    <property type="entry name" value="B-cell CLL/lymphoma 6, member B"/>
    <property type="match status" value="1"/>
</dbReference>
<evidence type="ECO:0000256" key="4">
    <source>
        <dbReference type="ARBA" id="ARBA00022771"/>
    </source>
</evidence>
<evidence type="ECO:0000256" key="1">
    <source>
        <dbReference type="ARBA" id="ARBA00004123"/>
    </source>
</evidence>
<dbReference type="GO" id="GO:0008270">
    <property type="term" value="F:zinc ion binding"/>
    <property type="evidence" value="ECO:0007669"/>
    <property type="project" value="UniProtKB-KW"/>
</dbReference>
<feature type="compositionally biased region" description="Polar residues" evidence="8">
    <location>
        <begin position="109"/>
        <end position="148"/>
    </location>
</feature>
<dbReference type="GO" id="GO:0005634">
    <property type="term" value="C:nucleus"/>
    <property type="evidence" value="ECO:0007669"/>
    <property type="project" value="UniProtKB-SubCell"/>
</dbReference>
<feature type="region of interest" description="Disordered" evidence="8">
    <location>
        <begin position="93"/>
        <end position="148"/>
    </location>
</feature>
<dbReference type="GeneID" id="81369296"/>
<dbReference type="Pfam" id="PF04082">
    <property type="entry name" value="Fungal_trans"/>
    <property type="match status" value="1"/>
</dbReference>
<dbReference type="RefSeq" id="XP_056489618.1">
    <property type="nucleotide sequence ID" value="XM_056630316.1"/>
</dbReference>
<dbReference type="PANTHER" id="PTHR40626:SF10">
    <property type="entry name" value="C2H2-TYPE DOMAIN-CONTAINING PROTEIN"/>
    <property type="match status" value="1"/>
</dbReference>
<dbReference type="Gene3D" id="3.30.160.60">
    <property type="entry name" value="Classic Zinc Finger"/>
    <property type="match status" value="2"/>
</dbReference>
<gene>
    <name evidence="10" type="ORF">N7509_005679</name>
</gene>
<evidence type="ECO:0000256" key="8">
    <source>
        <dbReference type="SAM" id="MobiDB-lite"/>
    </source>
</evidence>
<feature type="domain" description="C2H2-type" evidence="9">
    <location>
        <begin position="68"/>
        <end position="96"/>
    </location>
</feature>
<evidence type="ECO:0000313" key="11">
    <source>
        <dbReference type="Proteomes" id="UP001147747"/>
    </source>
</evidence>
<keyword evidence="11" id="KW-1185">Reference proteome</keyword>
<dbReference type="Proteomes" id="UP001147747">
    <property type="component" value="Unassembled WGS sequence"/>
</dbReference>
<feature type="domain" description="C2H2-type" evidence="9">
    <location>
        <begin position="40"/>
        <end position="67"/>
    </location>
</feature>
<accession>A0A9W9W2W7</accession>
<evidence type="ECO:0000256" key="6">
    <source>
        <dbReference type="ARBA" id="ARBA00023242"/>
    </source>
</evidence>
<protein>
    <recommendedName>
        <fullName evidence="9">C2H2-type domain-containing protein</fullName>
    </recommendedName>
</protein>
<keyword evidence="3" id="KW-0677">Repeat</keyword>
<organism evidence="10 11">
    <name type="scientific">Penicillium cosmopolitanum</name>
    <dbReference type="NCBI Taxonomy" id="1131564"/>
    <lineage>
        <taxon>Eukaryota</taxon>
        <taxon>Fungi</taxon>
        <taxon>Dikarya</taxon>
        <taxon>Ascomycota</taxon>
        <taxon>Pezizomycotina</taxon>
        <taxon>Eurotiomycetes</taxon>
        <taxon>Eurotiomycetidae</taxon>
        <taxon>Eurotiales</taxon>
        <taxon>Aspergillaceae</taxon>
        <taxon>Penicillium</taxon>
    </lineage>
</organism>
<dbReference type="AlphaFoldDB" id="A0A9W9W2W7"/>
<evidence type="ECO:0000256" key="3">
    <source>
        <dbReference type="ARBA" id="ARBA00022737"/>
    </source>
</evidence>
<keyword evidence="5" id="KW-0862">Zinc</keyword>
<feature type="region of interest" description="Disordered" evidence="8">
    <location>
        <begin position="1"/>
        <end position="32"/>
    </location>
</feature>
<dbReference type="PROSITE" id="PS50157">
    <property type="entry name" value="ZINC_FINGER_C2H2_2"/>
    <property type="match status" value="2"/>
</dbReference>
<dbReference type="GO" id="GO:0000785">
    <property type="term" value="C:chromatin"/>
    <property type="evidence" value="ECO:0007669"/>
    <property type="project" value="TreeGrafter"/>
</dbReference>
<keyword evidence="6" id="KW-0539">Nucleus</keyword>
<evidence type="ECO:0000313" key="10">
    <source>
        <dbReference type="EMBL" id="KAJ5397566.1"/>
    </source>
</evidence>
<dbReference type="GO" id="GO:0000978">
    <property type="term" value="F:RNA polymerase II cis-regulatory region sequence-specific DNA binding"/>
    <property type="evidence" value="ECO:0007669"/>
    <property type="project" value="InterPro"/>
</dbReference>